<keyword evidence="9 12" id="KW-0472">Membrane</keyword>
<evidence type="ECO:0000256" key="1">
    <source>
        <dbReference type="ARBA" id="ARBA00004273"/>
    </source>
</evidence>
<reference evidence="13 14" key="1">
    <citation type="journal article" date="2015" name="Genome Biol. Evol.">
        <title>The genome of winter moth (Operophtera brumata) provides a genomic perspective on sexual dimorphism and phenology.</title>
        <authorList>
            <person name="Derks M.F."/>
            <person name="Smit S."/>
            <person name="Salis L."/>
            <person name="Schijlen E."/>
            <person name="Bossers A."/>
            <person name="Mateman C."/>
            <person name="Pijl A.S."/>
            <person name="de Ridder D."/>
            <person name="Groenen M.A."/>
            <person name="Visser M.E."/>
            <person name="Megens H.J."/>
        </authorList>
    </citation>
    <scope>NUCLEOTIDE SEQUENCE [LARGE SCALE GENOMIC DNA]</scope>
    <source>
        <strain evidence="13">WM2013NL</strain>
        <tissue evidence="13">Head and thorax</tissue>
    </source>
</reference>
<protein>
    <recommendedName>
        <fullName evidence="11">ATP synthase F(0) complex subunit e, mitochondrial</fullName>
    </recommendedName>
</protein>
<dbReference type="EMBL" id="JTDY01001431">
    <property type="protein sequence ID" value="KOB73870.1"/>
    <property type="molecule type" value="Genomic_DNA"/>
</dbReference>
<feature type="non-terminal residue" evidence="13">
    <location>
        <position position="73"/>
    </location>
</feature>
<name>A0A0L7LEP3_OPEBR</name>
<evidence type="ECO:0000256" key="11">
    <source>
        <dbReference type="RuleBase" id="RU367005"/>
    </source>
</evidence>
<comment type="similarity">
    <text evidence="2 11">Belongs to the ATPase e subunit family.</text>
</comment>
<keyword evidence="8 11" id="KW-0496">Mitochondrion</keyword>
<dbReference type="GO" id="GO:0015078">
    <property type="term" value="F:proton transmembrane transporter activity"/>
    <property type="evidence" value="ECO:0007669"/>
    <property type="project" value="InterPro"/>
</dbReference>
<keyword evidence="6 11" id="KW-0999">Mitochondrion inner membrane</keyword>
<keyword evidence="12" id="KW-1133">Transmembrane helix</keyword>
<dbReference type="Pfam" id="PF05680">
    <property type="entry name" value="ATP-synt_E"/>
    <property type="match status" value="1"/>
</dbReference>
<comment type="function">
    <text evidence="11">Subunit e, of the mitochondrial membrane ATP synthase complex (F(1)F(0) ATP synthase or Complex V) that produces ATP from ADP in the presence of a proton gradient across the membrane which is generated by electron transport complexes of the respiratory chain. ATP synthase complex consist of a soluble F(1) head domain - the catalytic core - and a membrane F(1) domain - the membrane proton channel. These two domains are linked by a central stalk rotating inside the F(1) region and a stationary peripheral stalk. During catalysis, ATP synthesis in the catalytic domain of F(1) is coupled via a rotary mechanism of the central stalk subunits to proton translocation. In vivo, can only synthesize ATP although its ATP hydrolase activity can be activated artificially in vitro. Part of the complex F(0) domain.</text>
</comment>
<dbReference type="GO" id="GO:0045259">
    <property type="term" value="C:proton-transporting ATP synthase complex"/>
    <property type="evidence" value="ECO:0007669"/>
    <property type="project" value="UniProtKB-UniRule"/>
</dbReference>
<dbReference type="Proteomes" id="UP000037510">
    <property type="component" value="Unassembled WGS sequence"/>
</dbReference>
<evidence type="ECO:0000256" key="7">
    <source>
        <dbReference type="ARBA" id="ARBA00023065"/>
    </source>
</evidence>
<comment type="subunit">
    <text evidence="11">F-type ATPases have 2 components, CF(1) - the catalytic core - and CF(0) - the membrane proton channel. CF(1) and CF(0) have multiple subunits.</text>
</comment>
<evidence type="ECO:0000313" key="13">
    <source>
        <dbReference type="EMBL" id="KOB73870.1"/>
    </source>
</evidence>
<gene>
    <name evidence="13" type="ORF">OBRU01_10059</name>
</gene>
<dbReference type="GO" id="GO:0015986">
    <property type="term" value="P:proton motive force-driven ATP synthesis"/>
    <property type="evidence" value="ECO:0007669"/>
    <property type="project" value="InterPro"/>
</dbReference>
<evidence type="ECO:0000256" key="3">
    <source>
        <dbReference type="ARBA" id="ARBA00022448"/>
    </source>
</evidence>
<evidence type="ECO:0000256" key="8">
    <source>
        <dbReference type="ARBA" id="ARBA00023128"/>
    </source>
</evidence>
<evidence type="ECO:0000256" key="9">
    <source>
        <dbReference type="ARBA" id="ARBA00023136"/>
    </source>
</evidence>
<proteinExistence type="inferred from homology"/>
<keyword evidence="5 11" id="KW-0375">Hydrogen ion transport</keyword>
<evidence type="ECO:0000256" key="4">
    <source>
        <dbReference type="ARBA" id="ARBA00022547"/>
    </source>
</evidence>
<evidence type="ECO:0000256" key="10">
    <source>
        <dbReference type="ARBA" id="ARBA00023310"/>
    </source>
</evidence>
<organism evidence="13 14">
    <name type="scientific">Operophtera brumata</name>
    <name type="common">Winter moth</name>
    <name type="synonym">Phalaena brumata</name>
    <dbReference type="NCBI Taxonomy" id="104452"/>
    <lineage>
        <taxon>Eukaryota</taxon>
        <taxon>Metazoa</taxon>
        <taxon>Ecdysozoa</taxon>
        <taxon>Arthropoda</taxon>
        <taxon>Hexapoda</taxon>
        <taxon>Insecta</taxon>
        <taxon>Pterygota</taxon>
        <taxon>Neoptera</taxon>
        <taxon>Endopterygota</taxon>
        <taxon>Lepidoptera</taxon>
        <taxon>Glossata</taxon>
        <taxon>Ditrysia</taxon>
        <taxon>Geometroidea</taxon>
        <taxon>Geometridae</taxon>
        <taxon>Larentiinae</taxon>
        <taxon>Operophtera</taxon>
    </lineage>
</organism>
<evidence type="ECO:0000256" key="5">
    <source>
        <dbReference type="ARBA" id="ARBA00022781"/>
    </source>
</evidence>
<feature type="transmembrane region" description="Helical" evidence="12">
    <location>
        <begin position="14"/>
        <end position="32"/>
    </location>
</feature>
<dbReference type="InterPro" id="IPR008386">
    <property type="entry name" value="ATP_synth_F0_esu_mt"/>
</dbReference>
<dbReference type="GO" id="GO:0005743">
    <property type="term" value="C:mitochondrial inner membrane"/>
    <property type="evidence" value="ECO:0007669"/>
    <property type="project" value="UniProtKB-SubCell"/>
</dbReference>
<keyword evidence="4 11" id="KW-0138">CF(0)</keyword>
<comment type="caution">
    <text evidence="13">The sequence shown here is derived from an EMBL/GenBank/DDBJ whole genome shotgun (WGS) entry which is preliminary data.</text>
</comment>
<comment type="subcellular location">
    <subcellularLocation>
        <location evidence="1 11">Mitochondrion inner membrane</location>
    </subcellularLocation>
</comment>
<accession>A0A0L7LEP3</accession>
<keyword evidence="14" id="KW-1185">Reference proteome</keyword>
<keyword evidence="7 11" id="KW-0406">Ion transport</keyword>
<sequence>MSLPFGPPQPVSTLIRGTRYALLIAGVFYGLFKQKVYNSMEASWREAEAKRKIIRDHHNAILHAKIAKEEKET</sequence>
<evidence type="ECO:0000256" key="12">
    <source>
        <dbReference type="SAM" id="Phobius"/>
    </source>
</evidence>
<evidence type="ECO:0000256" key="2">
    <source>
        <dbReference type="ARBA" id="ARBA00007333"/>
    </source>
</evidence>
<evidence type="ECO:0000313" key="14">
    <source>
        <dbReference type="Proteomes" id="UP000037510"/>
    </source>
</evidence>
<keyword evidence="10 11" id="KW-0066">ATP synthesis</keyword>
<keyword evidence="12" id="KW-0812">Transmembrane</keyword>
<dbReference type="AlphaFoldDB" id="A0A0L7LEP3"/>
<keyword evidence="3 11" id="KW-0813">Transport</keyword>
<evidence type="ECO:0000256" key="6">
    <source>
        <dbReference type="ARBA" id="ARBA00022792"/>
    </source>
</evidence>